<reference evidence="1" key="1">
    <citation type="journal article" date="2021" name="Nat. Commun.">
        <title>Genetic determinants of endophytism in the Arabidopsis root mycobiome.</title>
        <authorList>
            <person name="Mesny F."/>
            <person name="Miyauchi S."/>
            <person name="Thiergart T."/>
            <person name="Pickel B."/>
            <person name="Atanasova L."/>
            <person name="Karlsson M."/>
            <person name="Huettel B."/>
            <person name="Barry K.W."/>
            <person name="Haridas S."/>
            <person name="Chen C."/>
            <person name="Bauer D."/>
            <person name="Andreopoulos W."/>
            <person name="Pangilinan J."/>
            <person name="LaButti K."/>
            <person name="Riley R."/>
            <person name="Lipzen A."/>
            <person name="Clum A."/>
            <person name="Drula E."/>
            <person name="Henrissat B."/>
            <person name="Kohler A."/>
            <person name="Grigoriev I.V."/>
            <person name="Martin F.M."/>
            <person name="Hacquard S."/>
        </authorList>
    </citation>
    <scope>NUCLEOTIDE SEQUENCE</scope>
    <source>
        <strain evidence="1">MPI-SDFR-AT-0120</strain>
    </source>
</reference>
<dbReference type="Proteomes" id="UP000813461">
    <property type="component" value="Unassembled WGS sequence"/>
</dbReference>
<keyword evidence="2" id="KW-1185">Reference proteome</keyword>
<organism evidence="1 2">
    <name type="scientific">Paraphoma chrysanthemicola</name>
    <dbReference type="NCBI Taxonomy" id="798071"/>
    <lineage>
        <taxon>Eukaryota</taxon>
        <taxon>Fungi</taxon>
        <taxon>Dikarya</taxon>
        <taxon>Ascomycota</taxon>
        <taxon>Pezizomycotina</taxon>
        <taxon>Dothideomycetes</taxon>
        <taxon>Pleosporomycetidae</taxon>
        <taxon>Pleosporales</taxon>
        <taxon>Pleosporineae</taxon>
        <taxon>Phaeosphaeriaceae</taxon>
        <taxon>Paraphoma</taxon>
    </lineage>
</organism>
<name>A0A8K0QQT4_9PLEO</name>
<gene>
    <name evidence="1" type="ORF">FB567DRAFT_542208</name>
</gene>
<accession>A0A8K0QQT4</accession>
<sequence length="257" mass="30428">MELPTELRIMIAEFAFYTAEGLCWTWQNYRKGPKVAKLRHRSRFVREQIETLNALSRTCKSLYAEMHTIVFKVNTLVFDCRDMHCARMPRNWLNQTYTPSGILDTVAEALLFFGRNVPLNIQPLFPAARLDLQRLPRVEADVTHFKDFMSNFRGFQFHIRYTDWKLKPLSPRFVKMMQEREEDSESIVSEHDEMRKRVNDYMKEAQKASDFVSAVSEEDRDWRIYPCPIGDLEIPAVFGYLTDDEKRLALDWERLGI</sequence>
<evidence type="ECO:0000313" key="2">
    <source>
        <dbReference type="Proteomes" id="UP000813461"/>
    </source>
</evidence>
<protein>
    <submittedName>
        <fullName evidence="1">Uncharacterized protein</fullName>
    </submittedName>
</protein>
<dbReference type="OrthoDB" id="5272396at2759"/>
<dbReference type="EMBL" id="JAGMVJ010000038">
    <property type="protein sequence ID" value="KAH7066563.1"/>
    <property type="molecule type" value="Genomic_DNA"/>
</dbReference>
<proteinExistence type="predicted"/>
<evidence type="ECO:0000313" key="1">
    <source>
        <dbReference type="EMBL" id="KAH7066563.1"/>
    </source>
</evidence>
<comment type="caution">
    <text evidence="1">The sequence shown here is derived from an EMBL/GenBank/DDBJ whole genome shotgun (WGS) entry which is preliminary data.</text>
</comment>
<dbReference type="AlphaFoldDB" id="A0A8K0QQT4"/>